<dbReference type="RefSeq" id="WP_380428220.1">
    <property type="nucleotide sequence ID" value="NZ_JBHRZV010000053.1"/>
</dbReference>
<keyword evidence="1" id="KW-0378">Hydrolase</keyword>
<evidence type="ECO:0000313" key="1">
    <source>
        <dbReference type="EMBL" id="MFC3929101.1"/>
    </source>
</evidence>
<dbReference type="Proteomes" id="UP001595807">
    <property type="component" value="Unassembled WGS sequence"/>
</dbReference>
<dbReference type="EMBL" id="JBHRZV010000053">
    <property type="protein sequence ID" value="MFC3929101.1"/>
    <property type="molecule type" value="Genomic_DNA"/>
</dbReference>
<comment type="caution">
    <text evidence="1">The sequence shown here is derived from an EMBL/GenBank/DDBJ whole genome shotgun (WGS) entry which is preliminary data.</text>
</comment>
<evidence type="ECO:0000313" key="2">
    <source>
        <dbReference type="Proteomes" id="UP001595807"/>
    </source>
</evidence>
<accession>A0ABV8CY53</accession>
<keyword evidence="2" id="KW-1185">Reference proteome</keyword>
<keyword evidence="1" id="KW-0067">ATP-binding</keyword>
<proteinExistence type="predicted"/>
<dbReference type="GO" id="GO:0004386">
    <property type="term" value="F:helicase activity"/>
    <property type="evidence" value="ECO:0007669"/>
    <property type="project" value="UniProtKB-KW"/>
</dbReference>
<gene>
    <name evidence="1" type="ORF">ACFORF_11125</name>
</gene>
<keyword evidence="1" id="KW-0347">Helicase</keyword>
<reference evidence="2" key="1">
    <citation type="journal article" date="2019" name="Int. J. Syst. Evol. Microbiol.">
        <title>The Global Catalogue of Microorganisms (GCM) 10K type strain sequencing project: providing services to taxonomists for standard genome sequencing and annotation.</title>
        <authorList>
            <consortium name="The Broad Institute Genomics Platform"/>
            <consortium name="The Broad Institute Genome Sequencing Center for Infectious Disease"/>
            <person name="Wu L."/>
            <person name="Ma J."/>
        </authorList>
    </citation>
    <scope>NUCLEOTIDE SEQUENCE [LARGE SCALE GENOMIC DNA]</scope>
    <source>
        <strain evidence="2">CCUG 67170</strain>
    </source>
</reference>
<protein>
    <submittedName>
        <fullName evidence="1">Helicase BlpT</fullName>
    </submittedName>
</protein>
<organism evidence="1 2">
    <name type="scientific">Streptococcus caprae</name>
    <dbReference type="NCBI Taxonomy" id="1640501"/>
    <lineage>
        <taxon>Bacteria</taxon>
        <taxon>Bacillati</taxon>
        <taxon>Bacillota</taxon>
        <taxon>Bacilli</taxon>
        <taxon>Lactobacillales</taxon>
        <taxon>Streptococcaceae</taxon>
        <taxon>Streptococcus</taxon>
    </lineage>
</organism>
<keyword evidence="1" id="KW-0547">Nucleotide-binding</keyword>
<sequence length="110" mass="12615">MTDTIDILAQAKALLTTMQEAFEQNPTETQDQLRVQTYLKTTLADLNKAKKVDNTVLIALEKFYKSICVLKGLSHLTFDDQTEVAWRAYDRFHTDVVQKELSLYGWTATI</sequence>
<name>A0ABV8CY53_9STRE</name>